<dbReference type="InterPro" id="IPR042089">
    <property type="entry name" value="Peptidase_M13_dom_2"/>
</dbReference>
<keyword evidence="11" id="KW-1185">Reference proteome</keyword>
<evidence type="ECO:0000313" key="11">
    <source>
        <dbReference type="Proteomes" id="UP001058364"/>
    </source>
</evidence>
<feature type="domain" description="Peptidase M13 N-terminal" evidence="9">
    <location>
        <begin position="7"/>
        <end position="385"/>
    </location>
</feature>
<evidence type="ECO:0000259" key="8">
    <source>
        <dbReference type="Pfam" id="PF01431"/>
    </source>
</evidence>
<dbReference type="SUPFAM" id="SSF55486">
    <property type="entry name" value="Metalloproteases ('zincins'), catalytic domain"/>
    <property type="match status" value="1"/>
</dbReference>
<evidence type="ECO:0000256" key="6">
    <source>
        <dbReference type="ARBA" id="ARBA00022833"/>
    </source>
</evidence>
<reference evidence="10" key="1">
    <citation type="submission" date="2022-08" db="EMBL/GenBank/DDBJ databases">
        <title>Complete genome sequence of Mycoplasma molare type strain H 542.</title>
        <authorList>
            <person name="Spergser J."/>
        </authorList>
    </citation>
    <scope>NUCLEOTIDE SEQUENCE</scope>
    <source>
        <strain evidence="10">H 542</strain>
    </source>
</reference>
<keyword evidence="4" id="KW-0479">Metal-binding</keyword>
<dbReference type="PANTHER" id="PTHR11733">
    <property type="entry name" value="ZINC METALLOPROTEASE FAMILY M13 NEPRILYSIN-RELATED"/>
    <property type="match status" value="1"/>
</dbReference>
<keyword evidence="3" id="KW-0645">Protease</keyword>
<evidence type="ECO:0000256" key="2">
    <source>
        <dbReference type="ARBA" id="ARBA00007357"/>
    </source>
</evidence>
<proteinExistence type="inferred from homology"/>
<dbReference type="PANTHER" id="PTHR11733:SF167">
    <property type="entry name" value="FI17812P1-RELATED"/>
    <property type="match status" value="1"/>
</dbReference>
<evidence type="ECO:0000256" key="4">
    <source>
        <dbReference type="ARBA" id="ARBA00022723"/>
    </source>
</evidence>
<evidence type="ECO:0000256" key="5">
    <source>
        <dbReference type="ARBA" id="ARBA00022801"/>
    </source>
</evidence>
<dbReference type="Pfam" id="PF05649">
    <property type="entry name" value="Peptidase_M13_N"/>
    <property type="match status" value="1"/>
</dbReference>
<comment type="similarity">
    <text evidence="2">Belongs to the peptidase M13 family.</text>
</comment>
<evidence type="ECO:0000256" key="7">
    <source>
        <dbReference type="ARBA" id="ARBA00023049"/>
    </source>
</evidence>
<dbReference type="Pfam" id="PF01431">
    <property type="entry name" value="Peptidase_M13"/>
    <property type="match status" value="1"/>
</dbReference>
<gene>
    <name evidence="10" type="ORF">NX772_00030</name>
</gene>
<accession>A0ABY5TV44</accession>
<keyword evidence="6" id="KW-0862">Zinc</keyword>
<evidence type="ECO:0000259" key="9">
    <source>
        <dbReference type="Pfam" id="PF05649"/>
    </source>
</evidence>
<evidence type="ECO:0000313" key="10">
    <source>
        <dbReference type="EMBL" id="UWD34214.1"/>
    </source>
</evidence>
<dbReference type="CDD" id="cd08662">
    <property type="entry name" value="M13"/>
    <property type="match status" value="1"/>
</dbReference>
<dbReference type="Gene3D" id="1.10.1380.10">
    <property type="entry name" value="Neutral endopeptidase , domain2"/>
    <property type="match status" value="1"/>
</dbReference>
<name>A0ABY5TV44_9BACT</name>
<keyword evidence="5" id="KW-0378">Hydrolase</keyword>
<feature type="domain" description="Peptidase M13 C-terminal" evidence="8">
    <location>
        <begin position="442"/>
        <end position="632"/>
    </location>
</feature>
<dbReference type="InterPro" id="IPR008753">
    <property type="entry name" value="Peptidase_M13_N"/>
</dbReference>
<keyword evidence="7" id="KW-0482">Metalloprotease</keyword>
<dbReference type="RefSeq" id="WP_027123634.1">
    <property type="nucleotide sequence ID" value="NZ_CP103423.1"/>
</dbReference>
<dbReference type="InterPro" id="IPR024079">
    <property type="entry name" value="MetalloPept_cat_dom_sf"/>
</dbReference>
<protein>
    <submittedName>
        <fullName evidence="10">M13 family metallopeptidase</fullName>
    </submittedName>
</protein>
<dbReference type="Gene3D" id="3.40.390.10">
    <property type="entry name" value="Collagenase (Catalytic Domain)"/>
    <property type="match status" value="1"/>
</dbReference>
<evidence type="ECO:0000256" key="3">
    <source>
        <dbReference type="ARBA" id="ARBA00022670"/>
    </source>
</evidence>
<dbReference type="EMBL" id="CP103423">
    <property type="protein sequence ID" value="UWD34214.1"/>
    <property type="molecule type" value="Genomic_DNA"/>
</dbReference>
<dbReference type="PROSITE" id="PS51885">
    <property type="entry name" value="NEPRILYSIN"/>
    <property type="match status" value="1"/>
</dbReference>
<dbReference type="InterPro" id="IPR000718">
    <property type="entry name" value="Peptidase_M13"/>
</dbReference>
<dbReference type="Proteomes" id="UP001058364">
    <property type="component" value="Chromosome"/>
</dbReference>
<organism evidence="10 11">
    <name type="scientific">Mesomycoplasma molare</name>
    <dbReference type="NCBI Taxonomy" id="171288"/>
    <lineage>
        <taxon>Bacteria</taxon>
        <taxon>Bacillati</taxon>
        <taxon>Mycoplasmatota</taxon>
        <taxon>Mycoplasmoidales</taxon>
        <taxon>Metamycoplasmataceae</taxon>
        <taxon>Mesomycoplasma</taxon>
    </lineage>
</organism>
<sequence>MSNKKIKNDFYEYVNEDWLKKATIPSDRSSISSFGELDLSLEKLLKSLIEKWTQDRSSIPNDPYMKEYVKYYSMILDTKKRDELGWEPLRSFLNKIENLTSFKDMFVYDKELWLNYSYLPLEISIYEDFVDNKKRIFWLGDNPTILPNKDIYSNEEEKNKLLKAWSSMVYDLLIDYGKNDLEAKEMIKKAIKFDNLYKDYVLSSVEQADYIALYNPTQKEEFEKITNQISVSKLLKTFVNTEIDFISITNKKVYNEFDKIYSKENFEDFKALFFIKNLLANTSYLSEKIRIKSTEYSRVVYSVDEYRSLENFAFDKTNSYFGMPLGMYYAKEYFGEKSKANIENMVQKMIGVYKNRLLNNEWLSKTTIEKALLKLSTIKVMIGYPEIIRPYYKEFSVKTYEEGGDIFSNSKNFDNLIKEYSLSLYGKTEDERYWGMSPATVNAYYNPLKNQIVFPAAILSDPFYKFGRVSSANYGSIGAVIAHEISHGFDNHGAQFDENGKLNNWWTEEDKKEFEKRTKAVIDLYDKRETPFGQVNGELTVSENIADLGGFDCALEAAKLEEDFDKEEFFKSWARSWRSIYKEGTAKRLLESDVHAPAKIRANVILANSDLFAQTYSIEKEDGMYVAPEKRVKIW</sequence>
<dbReference type="InterPro" id="IPR018497">
    <property type="entry name" value="Peptidase_M13_C"/>
</dbReference>
<dbReference type="PRINTS" id="PR00786">
    <property type="entry name" value="NEPRILYSIN"/>
</dbReference>
<comment type="cofactor">
    <cofactor evidence="1">
        <name>Zn(2+)</name>
        <dbReference type="ChEBI" id="CHEBI:29105"/>
    </cofactor>
</comment>
<evidence type="ECO:0000256" key="1">
    <source>
        <dbReference type="ARBA" id="ARBA00001947"/>
    </source>
</evidence>